<dbReference type="PANTHER" id="PTHR13847:SF280">
    <property type="entry name" value="D-AMINO ACID DEHYDROGENASE"/>
    <property type="match status" value="1"/>
</dbReference>
<evidence type="ECO:0000256" key="3">
    <source>
        <dbReference type="ARBA" id="ARBA00022630"/>
    </source>
</evidence>
<evidence type="ECO:0000256" key="7">
    <source>
        <dbReference type="HAMAP-Rule" id="MF_01202"/>
    </source>
</evidence>
<dbReference type="FunFam" id="3.50.50.60:FF:000020">
    <property type="entry name" value="D-amino acid dehydrogenase"/>
    <property type="match status" value="1"/>
</dbReference>
<proteinExistence type="inferred from homology"/>
<comment type="cofactor">
    <cofactor evidence="1 7">
        <name>FAD</name>
        <dbReference type="ChEBI" id="CHEBI:57692"/>
    </cofactor>
</comment>
<gene>
    <name evidence="7" type="primary">dadA</name>
    <name evidence="9" type="ORF">C0630_02660</name>
</gene>
<dbReference type="EC" id="1.4.99.-" evidence="7"/>
<dbReference type="InterPro" id="IPR006076">
    <property type="entry name" value="FAD-dep_OxRdtase"/>
</dbReference>
<dbReference type="PANTHER" id="PTHR13847">
    <property type="entry name" value="SARCOSINE DEHYDROGENASE-RELATED"/>
    <property type="match status" value="1"/>
</dbReference>
<dbReference type="GO" id="GO:0008718">
    <property type="term" value="F:D-amino-acid dehydrogenase activity"/>
    <property type="evidence" value="ECO:0007669"/>
    <property type="project" value="UniProtKB-UniRule"/>
</dbReference>
<comment type="caution">
    <text evidence="9">The sequence shown here is derived from an EMBL/GenBank/DDBJ whole genome shotgun (WGS) entry which is preliminary data.</text>
</comment>
<dbReference type="Proteomes" id="UP000235015">
    <property type="component" value="Unassembled WGS sequence"/>
</dbReference>
<evidence type="ECO:0000256" key="5">
    <source>
        <dbReference type="ARBA" id="ARBA00023002"/>
    </source>
</evidence>
<organism evidence="9 10">
    <name type="scientific">Sedimenticola selenatireducens</name>
    <dbReference type="NCBI Taxonomy" id="191960"/>
    <lineage>
        <taxon>Bacteria</taxon>
        <taxon>Pseudomonadati</taxon>
        <taxon>Pseudomonadota</taxon>
        <taxon>Gammaproteobacteria</taxon>
        <taxon>Chromatiales</taxon>
        <taxon>Sedimenticolaceae</taxon>
        <taxon>Sedimenticola</taxon>
    </lineage>
</organism>
<comment type="function">
    <text evidence="7">Oxidative deamination of D-amino acids.</text>
</comment>
<evidence type="ECO:0000313" key="10">
    <source>
        <dbReference type="Proteomes" id="UP000235015"/>
    </source>
</evidence>
<feature type="domain" description="FAD dependent oxidoreductase" evidence="8">
    <location>
        <begin position="2"/>
        <end position="398"/>
    </location>
</feature>
<dbReference type="GO" id="GO:0005737">
    <property type="term" value="C:cytoplasm"/>
    <property type="evidence" value="ECO:0007669"/>
    <property type="project" value="TreeGrafter"/>
</dbReference>
<feature type="binding site" evidence="7">
    <location>
        <begin position="3"/>
        <end position="17"/>
    </location>
    <ligand>
        <name>FAD</name>
        <dbReference type="ChEBI" id="CHEBI:57692"/>
    </ligand>
</feature>
<dbReference type="SUPFAM" id="SSF51905">
    <property type="entry name" value="FAD/NAD(P)-binding domain"/>
    <property type="match status" value="1"/>
</dbReference>
<keyword evidence="4 7" id="KW-0274">FAD</keyword>
<comment type="similarity">
    <text evidence="2 7">Belongs to the DadA oxidoreductase family.</text>
</comment>
<dbReference type="Gene3D" id="3.50.50.60">
    <property type="entry name" value="FAD/NAD(P)-binding domain"/>
    <property type="match status" value="2"/>
</dbReference>
<keyword evidence="3 7" id="KW-0285">Flavoprotein</keyword>
<dbReference type="GO" id="GO:0055130">
    <property type="term" value="P:D-alanine catabolic process"/>
    <property type="evidence" value="ECO:0007669"/>
    <property type="project" value="TreeGrafter"/>
</dbReference>
<dbReference type="NCBIfam" id="NF001933">
    <property type="entry name" value="PRK00711.1"/>
    <property type="match status" value="1"/>
</dbReference>
<dbReference type="Gene3D" id="3.30.9.10">
    <property type="entry name" value="D-Amino Acid Oxidase, subunit A, domain 2"/>
    <property type="match status" value="1"/>
</dbReference>
<evidence type="ECO:0000256" key="4">
    <source>
        <dbReference type="ARBA" id="ARBA00022827"/>
    </source>
</evidence>
<comment type="catalytic activity">
    <reaction evidence="6 7">
        <text>a D-alpha-amino acid + A + H2O = a 2-oxocarboxylate + AH2 + NH4(+)</text>
        <dbReference type="Rhea" id="RHEA:18125"/>
        <dbReference type="ChEBI" id="CHEBI:13193"/>
        <dbReference type="ChEBI" id="CHEBI:15377"/>
        <dbReference type="ChEBI" id="CHEBI:17499"/>
        <dbReference type="ChEBI" id="CHEBI:28938"/>
        <dbReference type="ChEBI" id="CHEBI:35179"/>
        <dbReference type="ChEBI" id="CHEBI:59871"/>
    </reaction>
</comment>
<dbReference type="EMBL" id="PKUN01000002">
    <property type="protein sequence ID" value="PLX63080.1"/>
    <property type="molecule type" value="Genomic_DNA"/>
</dbReference>
<dbReference type="RefSeq" id="WP_273437661.1">
    <property type="nucleotide sequence ID" value="NZ_CAXXYC010000003.1"/>
</dbReference>
<dbReference type="HAMAP" id="MF_01202">
    <property type="entry name" value="DadA"/>
    <property type="match status" value="1"/>
</dbReference>
<protein>
    <recommendedName>
        <fullName evidence="7">D-amino acid dehydrogenase</fullName>
        <ecNumber evidence="7">1.4.99.-</ecNumber>
    </recommendedName>
</protein>
<dbReference type="STRING" id="1111735.GCA_000428045_02787"/>
<evidence type="ECO:0000256" key="1">
    <source>
        <dbReference type="ARBA" id="ARBA00001974"/>
    </source>
</evidence>
<evidence type="ECO:0000256" key="2">
    <source>
        <dbReference type="ARBA" id="ARBA00009410"/>
    </source>
</evidence>
<accession>A0A2N6D087</accession>
<dbReference type="Pfam" id="PF01266">
    <property type="entry name" value="DAO"/>
    <property type="match status" value="1"/>
</dbReference>
<evidence type="ECO:0000259" key="8">
    <source>
        <dbReference type="Pfam" id="PF01266"/>
    </source>
</evidence>
<evidence type="ECO:0000313" key="9">
    <source>
        <dbReference type="EMBL" id="PLX63080.1"/>
    </source>
</evidence>
<dbReference type="InterPro" id="IPR036188">
    <property type="entry name" value="FAD/NAD-bd_sf"/>
</dbReference>
<dbReference type="SUPFAM" id="SSF54373">
    <property type="entry name" value="FAD-linked reductases, C-terminal domain"/>
    <property type="match status" value="1"/>
</dbReference>
<dbReference type="AlphaFoldDB" id="A0A2N6D087"/>
<dbReference type="GO" id="GO:0005886">
    <property type="term" value="C:plasma membrane"/>
    <property type="evidence" value="ECO:0007669"/>
    <property type="project" value="TreeGrafter"/>
</dbReference>
<keyword evidence="5 7" id="KW-0560">Oxidoreductase</keyword>
<sequence length="418" mass="46073">MKVIILGSGVIGVTNAYYLAREGHEVTVIDRQPEAALETSFANAGEVSPGYSAPWAAPGIPLKAIKWMMMKHSPLVIRPQFDPAMWSWSLQMLRNCTTARYEQNKGRMVRLAEYSRDAIKQLRAETGIQYDERSRGTLQMFRNQKQLDTAQTDMAILDRYGVPYELLDRDGCLMVEPGLVHVKEKVAGGLRLVNDETGDCFLFTQRLAQEAERLGVEFRMGVNIRRLLMERGKISGVETDAGIFNGDSYVMALGSYSPLLLKAVGIKVPIYPVKGYSITLPIVDADAAPVSTLMDETHKVAITRLGDRIRVAGTAELAGYNLDLDERRGETVKFVVSDLFPKGGDLARTEFWCGLRPMTPDGTPCVGATPISNLYLNTGHGTLGWTMACGSGRLLTDLISSKRPEIDTNGLSIDRYAA</sequence>
<reference evidence="9 10" key="1">
    <citation type="submission" date="2017-11" db="EMBL/GenBank/DDBJ databases">
        <title>Genome-resolved metagenomics identifies genetic mobility, metabolic interactions, and unexpected diversity in perchlorate-reducing communities.</title>
        <authorList>
            <person name="Barnum T.P."/>
            <person name="Figueroa I.A."/>
            <person name="Carlstrom C.I."/>
            <person name="Lucas L.N."/>
            <person name="Engelbrektson A.L."/>
            <person name="Coates J.D."/>
        </authorList>
    </citation>
    <scope>NUCLEOTIDE SEQUENCE [LARGE SCALE GENOMIC DNA]</scope>
    <source>
        <strain evidence="9">BM301</strain>
    </source>
</reference>
<dbReference type="InterPro" id="IPR023080">
    <property type="entry name" value="DadA"/>
</dbReference>
<evidence type="ECO:0000256" key="6">
    <source>
        <dbReference type="ARBA" id="ARBA00047884"/>
    </source>
</evidence>
<name>A0A2N6D087_9GAMM</name>